<gene>
    <name evidence="2" type="ORF">SAMN05421813_12425</name>
</gene>
<evidence type="ECO:0000259" key="1">
    <source>
        <dbReference type="Pfam" id="PF00004"/>
    </source>
</evidence>
<dbReference type="AlphaFoldDB" id="A0A1G9W972"/>
<dbReference type="Gene3D" id="3.40.50.300">
    <property type="entry name" value="P-loop containing nucleotide triphosphate hydrolases"/>
    <property type="match status" value="1"/>
</dbReference>
<dbReference type="Pfam" id="PF00004">
    <property type="entry name" value="AAA"/>
    <property type="match status" value="1"/>
</dbReference>
<keyword evidence="3" id="KW-1185">Reference proteome</keyword>
<protein>
    <submittedName>
        <fullName evidence="2">ATPase family associated with various cellular activities (AAA)</fullName>
    </submittedName>
</protein>
<evidence type="ECO:0000313" key="3">
    <source>
        <dbReference type="Proteomes" id="UP000199226"/>
    </source>
</evidence>
<dbReference type="InterPro" id="IPR050747">
    <property type="entry name" value="Mitochondrial_chaperone_BCS1"/>
</dbReference>
<dbReference type="STRING" id="990371.SAMN05421813_12425"/>
<dbReference type="RefSeq" id="WP_176767712.1">
    <property type="nucleotide sequence ID" value="NZ_FNHH01000024.1"/>
</dbReference>
<evidence type="ECO:0000313" key="2">
    <source>
        <dbReference type="EMBL" id="SDM81108.1"/>
    </source>
</evidence>
<feature type="domain" description="ATPase AAA-type core" evidence="1">
    <location>
        <begin position="198"/>
        <end position="317"/>
    </location>
</feature>
<organism evidence="2 3">
    <name type="scientific">Daejeonella rubra</name>
    <dbReference type="NCBI Taxonomy" id="990371"/>
    <lineage>
        <taxon>Bacteria</taxon>
        <taxon>Pseudomonadati</taxon>
        <taxon>Bacteroidota</taxon>
        <taxon>Sphingobacteriia</taxon>
        <taxon>Sphingobacteriales</taxon>
        <taxon>Sphingobacteriaceae</taxon>
        <taxon>Daejeonella</taxon>
    </lineage>
</organism>
<dbReference type="Proteomes" id="UP000199226">
    <property type="component" value="Unassembled WGS sequence"/>
</dbReference>
<sequence length="372" mass="42508">MEINLNQGQDQAFNLDKTTVKMDLAHVFDPRVGSYNEFTMFIGHFNRIPNIILEGGIDCKRSIKWFADTYKDEIVESYFNKRTWDNNIKESKADDMIYFLYEDLLVYFDSNNLSVRFLFKQTEISKVEALVMKVKKFRRAKAGPEISLLVNSHGRIDTKELEISKPKLNIRDNYNDDFMEIHQTILKRLSKKKDKGLILLHGKPGTGKTSYIRYLIGSVKKSVIFLPPNMAAVIADPNLISVLIENPDSIFVIEDAENIIVDREKDGNSPVSTLLNISDGLLSDCLNIQIICSFNTDISKVDSALLRKGRLIAKYEFKELEVNKAQALSNKLGFKSEIDSPQTLTAIYNQEEKEFKELVRLSSIGFRANVLN</sequence>
<dbReference type="GO" id="GO:0016887">
    <property type="term" value="F:ATP hydrolysis activity"/>
    <property type="evidence" value="ECO:0007669"/>
    <property type="project" value="InterPro"/>
</dbReference>
<dbReference type="InterPro" id="IPR027417">
    <property type="entry name" value="P-loop_NTPase"/>
</dbReference>
<accession>A0A1G9W972</accession>
<dbReference type="InterPro" id="IPR003959">
    <property type="entry name" value="ATPase_AAA_core"/>
</dbReference>
<dbReference type="PANTHER" id="PTHR23070">
    <property type="entry name" value="BCS1 AAA-TYPE ATPASE"/>
    <property type="match status" value="1"/>
</dbReference>
<dbReference type="EMBL" id="FNHH01000024">
    <property type="protein sequence ID" value="SDM81108.1"/>
    <property type="molecule type" value="Genomic_DNA"/>
</dbReference>
<reference evidence="3" key="1">
    <citation type="submission" date="2016-10" db="EMBL/GenBank/DDBJ databases">
        <authorList>
            <person name="Varghese N."/>
            <person name="Submissions S."/>
        </authorList>
    </citation>
    <scope>NUCLEOTIDE SEQUENCE [LARGE SCALE GENOMIC DNA]</scope>
    <source>
        <strain evidence="3">DSM 24536</strain>
    </source>
</reference>
<proteinExistence type="predicted"/>
<dbReference type="SUPFAM" id="SSF52540">
    <property type="entry name" value="P-loop containing nucleoside triphosphate hydrolases"/>
    <property type="match status" value="1"/>
</dbReference>
<dbReference type="GO" id="GO:0005524">
    <property type="term" value="F:ATP binding"/>
    <property type="evidence" value="ECO:0007669"/>
    <property type="project" value="InterPro"/>
</dbReference>
<name>A0A1G9W972_9SPHI</name>